<dbReference type="InterPro" id="IPR045857">
    <property type="entry name" value="O16G_dom_2"/>
</dbReference>
<evidence type="ECO:0000256" key="6">
    <source>
        <dbReference type="SAM" id="SignalP"/>
    </source>
</evidence>
<evidence type="ECO:0000313" key="9">
    <source>
        <dbReference type="Proteomes" id="UP001153636"/>
    </source>
</evidence>
<evidence type="ECO:0000256" key="2">
    <source>
        <dbReference type="ARBA" id="ARBA00008061"/>
    </source>
</evidence>
<dbReference type="Gene3D" id="3.90.400.10">
    <property type="entry name" value="Oligo-1,6-glucosidase, Domain 2"/>
    <property type="match status" value="1"/>
</dbReference>
<dbReference type="Proteomes" id="UP001153636">
    <property type="component" value="Chromosome 10"/>
</dbReference>
<dbReference type="PANTHER" id="PTHR10357">
    <property type="entry name" value="ALPHA-AMYLASE FAMILY MEMBER"/>
    <property type="match status" value="1"/>
</dbReference>
<feature type="domain" description="Glycosyl hydrolase family 13 catalytic" evidence="7">
    <location>
        <begin position="45"/>
        <end position="437"/>
    </location>
</feature>
<dbReference type="OrthoDB" id="1740265at2759"/>
<dbReference type="Pfam" id="PF00128">
    <property type="entry name" value="Alpha-amylase"/>
    <property type="match status" value="1"/>
</dbReference>
<feature type="signal peptide" evidence="6">
    <location>
        <begin position="1"/>
        <end position="18"/>
    </location>
</feature>
<evidence type="ECO:0000259" key="7">
    <source>
        <dbReference type="SMART" id="SM00642"/>
    </source>
</evidence>
<sequence>MFSKCLIVLLVAVYSCHCDSVSLGVVHDVRTTETLDWWQNAVFYQIYPRSFKDSNGDGVGDLQGIISKLPYLKETGVTATWLSPIFSSPQVDQGYDIDDYRKIDELFGNMSDFEELVREAKKLGIKIILDFVPNHTSNKHEWFIKSENKTPGFEDFYIWRDGEEGTPPNNWISEFGGSAWKWCMKRKQYYYHQFAPQQPDLNYSNPAVVKEMKDILRFWLDKGVDGFRMDAVPYLFEDPEFKDAPLARGYTECKDLSICQDKTLIMKDLDKTYDMIYQFREFIDEYVKEKKENETRVIMTEAYSSIENTMLYYQSLDGTRKGAHFTFNFNFIVYLNQKYTVDDVSNAVNKWLVFLPKGATSNWVLGNHDNHRVASRLGEANVDGFNMLTAFLPGVMVTYNGEEIGMPDGEVTYEEGADPAALKNETTFNETSRDFERTPFQWDDSEFAGFSDTKDKTWLPVGSSKSTINLKAQDKKGLKSHFNVYKQLVNFRKKHFKTVTAVDYLAIIRVSDTILQIVRQRDNVEYVYLFNMGEKDEVVDFYKKTSRYMVLVTSSNSNRKVMSWLSDKITLKSHECLIFHGMKGHNGAQSFGVSVSL</sequence>
<evidence type="ECO:0000256" key="3">
    <source>
        <dbReference type="ARBA" id="ARBA00012741"/>
    </source>
</evidence>
<feature type="chain" id="PRO_5040119785" description="alpha-glucosidase" evidence="6">
    <location>
        <begin position="19"/>
        <end position="597"/>
    </location>
</feature>
<dbReference type="Gene3D" id="3.20.20.80">
    <property type="entry name" value="Glycosidases"/>
    <property type="match status" value="1"/>
</dbReference>
<comment type="catalytic activity">
    <reaction evidence="1">
        <text>Hydrolysis of terminal, non-reducing (1-&gt;4)-linked alpha-D-glucose residues with release of alpha-D-glucose.</text>
        <dbReference type="EC" id="3.2.1.20"/>
    </reaction>
</comment>
<evidence type="ECO:0000256" key="1">
    <source>
        <dbReference type="ARBA" id="ARBA00001657"/>
    </source>
</evidence>
<accession>A0A9P0CI95</accession>
<keyword evidence="5" id="KW-0326">Glycosidase</keyword>
<evidence type="ECO:0000256" key="5">
    <source>
        <dbReference type="ARBA" id="ARBA00023295"/>
    </source>
</evidence>
<comment type="similarity">
    <text evidence="2">Belongs to the glycosyl hydrolase 13 family.</text>
</comment>
<organism evidence="8 9">
    <name type="scientific">Psylliodes chrysocephalus</name>
    <dbReference type="NCBI Taxonomy" id="3402493"/>
    <lineage>
        <taxon>Eukaryota</taxon>
        <taxon>Metazoa</taxon>
        <taxon>Ecdysozoa</taxon>
        <taxon>Arthropoda</taxon>
        <taxon>Hexapoda</taxon>
        <taxon>Insecta</taxon>
        <taxon>Pterygota</taxon>
        <taxon>Neoptera</taxon>
        <taxon>Endopterygota</taxon>
        <taxon>Coleoptera</taxon>
        <taxon>Polyphaga</taxon>
        <taxon>Cucujiformia</taxon>
        <taxon>Chrysomeloidea</taxon>
        <taxon>Chrysomelidae</taxon>
        <taxon>Galerucinae</taxon>
        <taxon>Alticini</taxon>
        <taxon>Psylliodes</taxon>
    </lineage>
</organism>
<evidence type="ECO:0000256" key="4">
    <source>
        <dbReference type="ARBA" id="ARBA00023180"/>
    </source>
</evidence>
<dbReference type="InterPro" id="IPR006047">
    <property type="entry name" value="GH13_cat_dom"/>
</dbReference>
<dbReference type="SMART" id="SM00642">
    <property type="entry name" value="Aamy"/>
    <property type="match status" value="1"/>
</dbReference>
<keyword evidence="6" id="KW-0732">Signal</keyword>
<dbReference type="GO" id="GO:0004558">
    <property type="term" value="F:alpha-1,4-glucosidase activity"/>
    <property type="evidence" value="ECO:0007669"/>
    <property type="project" value="UniProtKB-EC"/>
</dbReference>
<gene>
    <name evidence="8" type="ORF">PSYICH_LOCUS2102</name>
</gene>
<keyword evidence="4" id="KW-0325">Glycoprotein</keyword>
<protein>
    <recommendedName>
        <fullName evidence="3">alpha-glucosidase</fullName>
        <ecNumber evidence="3">3.2.1.20</ecNumber>
    </recommendedName>
</protein>
<dbReference type="EMBL" id="OV651822">
    <property type="protein sequence ID" value="CAH1100573.1"/>
    <property type="molecule type" value="Genomic_DNA"/>
</dbReference>
<dbReference type="SUPFAM" id="SSF51445">
    <property type="entry name" value="(Trans)glycosidases"/>
    <property type="match status" value="1"/>
</dbReference>
<dbReference type="EC" id="3.2.1.20" evidence="3"/>
<keyword evidence="9" id="KW-1185">Reference proteome</keyword>
<feature type="non-terminal residue" evidence="8">
    <location>
        <position position="597"/>
    </location>
</feature>
<reference evidence="8" key="1">
    <citation type="submission" date="2022-01" db="EMBL/GenBank/DDBJ databases">
        <authorList>
            <person name="King R."/>
        </authorList>
    </citation>
    <scope>NUCLEOTIDE SEQUENCE</scope>
</reference>
<keyword evidence="5" id="KW-0378">Hydrolase</keyword>
<dbReference type="FunFam" id="3.90.400.10:FF:000001">
    <property type="entry name" value="Maltase A3, isoform A"/>
    <property type="match status" value="1"/>
</dbReference>
<dbReference type="GO" id="GO:0005975">
    <property type="term" value="P:carbohydrate metabolic process"/>
    <property type="evidence" value="ECO:0007669"/>
    <property type="project" value="InterPro"/>
</dbReference>
<dbReference type="CDD" id="cd11328">
    <property type="entry name" value="AmyAc_maltase"/>
    <property type="match status" value="1"/>
</dbReference>
<dbReference type="PROSITE" id="PS51257">
    <property type="entry name" value="PROKAR_LIPOPROTEIN"/>
    <property type="match status" value="1"/>
</dbReference>
<dbReference type="AlphaFoldDB" id="A0A9P0CI95"/>
<dbReference type="PANTHER" id="PTHR10357:SF179">
    <property type="entry name" value="NEUTRAL AND BASIC AMINO ACID TRANSPORT PROTEIN RBAT"/>
    <property type="match status" value="1"/>
</dbReference>
<proteinExistence type="inferred from homology"/>
<name>A0A9P0CI95_9CUCU</name>
<evidence type="ECO:0000313" key="8">
    <source>
        <dbReference type="EMBL" id="CAH1100573.1"/>
    </source>
</evidence>
<dbReference type="InterPro" id="IPR017853">
    <property type="entry name" value="GH"/>
</dbReference>